<sequence>MKTISSDYNPGRTTGSLHLEIADEFVTDNWAGINDPRFATAVPELELAIRTACSLGSTPSLARLSINRFARTTAVNKAKQQLGNVSQRAIRNAMYVVSAVDYMVSGGTVNFDGNPWRCFGNDDTDKRKFFFNSSECLLRLPVPDNPAHEQGGRITCKGCKKQFSSYQLFWRHIYMGVDARWTKSSHPWPPRKPDVLQCLEAYDGVHSTKYKILEAHPESTKKVFQKNRYGYSWWDNMIVINAKVLDDRVKAMPPSTRSYATKDGPDADDRDEQSVDGPAEEELTDVPVNEDSSDTSDDELLLNNQHPRCLALRLAQFPGVHHTSMLPCSGSRDSLHDSACDRLP</sequence>
<name>A0A1Y6LXX1_ZYMTR</name>
<evidence type="ECO:0000313" key="2">
    <source>
        <dbReference type="EMBL" id="SMY29253.1"/>
    </source>
</evidence>
<evidence type="ECO:0000256" key="1">
    <source>
        <dbReference type="SAM" id="MobiDB-lite"/>
    </source>
</evidence>
<dbReference type="EMBL" id="LT882687">
    <property type="protein sequence ID" value="SMY29253.1"/>
    <property type="molecule type" value="Genomic_DNA"/>
</dbReference>
<proteinExistence type="predicted"/>
<feature type="region of interest" description="Disordered" evidence="1">
    <location>
        <begin position="255"/>
        <end position="300"/>
    </location>
</feature>
<reference evidence="2 3" key="1">
    <citation type="submission" date="2016-10" db="EMBL/GenBank/DDBJ databases">
        <authorList>
            <person name="Varghese N."/>
        </authorList>
    </citation>
    <scope>NUCLEOTIDE SEQUENCE [LARGE SCALE GENOMIC DNA]</scope>
</reference>
<feature type="compositionally biased region" description="Acidic residues" evidence="1">
    <location>
        <begin position="291"/>
        <end position="300"/>
    </location>
</feature>
<dbReference type="Proteomes" id="UP000215453">
    <property type="component" value="Chromosome 12"/>
</dbReference>
<organism evidence="2 3">
    <name type="scientific">Zymoseptoria tritici ST99CH_1A5</name>
    <dbReference type="NCBI Taxonomy" id="1276529"/>
    <lineage>
        <taxon>Eukaryota</taxon>
        <taxon>Fungi</taxon>
        <taxon>Dikarya</taxon>
        <taxon>Ascomycota</taxon>
        <taxon>Pezizomycotina</taxon>
        <taxon>Dothideomycetes</taxon>
        <taxon>Dothideomycetidae</taxon>
        <taxon>Mycosphaerellales</taxon>
        <taxon>Mycosphaerellaceae</taxon>
        <taxon>Zymoseptoria</taxon>
    </lineage>
</organism>
<evidence type="ECO:0000313" key="3">
    <source>
        <dbReference type="Proteomes" id="UP000215453"/>
    </source>
</evidence>
<gene>
    <name evidence="2" type="ORF">ZT1A5_G10700</name>
</gene>
<dbReference type="AlphaFoldDB" id="A0A1Y6LXX1"/>
<accession>A0A1Y6LXX1</accession>
<protein>
    <submittedName>
        <fullName evidence="2">Uncharacterized protein</fullName>
    </submittedName>
</protein>